<comment type="caution">
    <text evidence="9">The sequence shown here is derived from an EMBL/GenBank/DDBJ whole genome shotgun (WGS) entry which is preliminary data.</text>
</comment>
<organism evidence="9 10">
    <name type="scientific">Slackia isoflavoniconvertens</name>
    <dbReference type="NCBI Taxonomy" id="572010"/>
    <lineage>
        <taxon>Bacteria</taxon>
        <taxon>Bacillati</taxon>
        <taxon>Actinomycetota</taxon>
        <taxon>Coriobacteriia</taxon>
        <taxon>Eggerthellales</taxon>
        <taxon>Eggerthellaceae</taxon>
        <taxon>Slackia</taxon>
    </lineage>
</organism>
<accession>A0A369LQB0</accession>
<dbReference type="SUPFAM" id="SSF51556">
    <property type="entry name" value="Metallo-dependent hydrolases"/>
    <property type="match status" value="1"/>
</dbReference>
<dbReference type="EC" id="3.5.4.2" evidence="2 6"/>
<dbReference type="Proteomes" id="UP000253975">
    <property type="component" value="Unassembled WGS sequence"/>
</dbReference>
<keyword evidence="3 6" id="KW-0378">Hydrolase</keyword>
<dbReference type="Gene3D" id="3.20.20.140">
    <property type="entry name" value="Metal-dependent hydrolases"/>
    <property type="match status" value="1"/>
</dbReference>
<keyword evidence="4 6" id="KW-0464">Manganese</keyword>
<evidence type="ECO:0000256" key="1">
    <source>
        <dbReference type="ARBA" id="ARBA00006773"/>
    </source>
</evidence>
<feature type="domain" description="Amidohydrolase-related" evidence="7">
    <location>
        <begin position="67"/>
        <end position="354"/>
    </location>
</feature>
<comment type="similarity">
    <text evidence="1 6">Belongs to the metallo-dependent hydrolases superfamily. Adenine deaminase family.</text>
</comment>
<reference evidence="9 10" key="1">
    <citation type="journal article" date="2018" name="Elife">
        <title>Discovery and characterization of a prevalent human gut bacterial enzyme sufficient for the inactivation of a family of plant toxins.</title>
        <authorList>
            <person name="Koppel N."/>
            <person name="Bisanz J.E."/>
            <person name="Pandelia M.E."/>
            <person name="Turnbaugh P.J."/>
            <person name="Balskus E.P."/>
        </authorList>
    </citation>
    <scope>NUCLEOTIDE SEQUENCE [LARGE SCALE GENOMIC DNA]</scope>
    <source>
        <strain evidence="9 10">OB21 GAM31</strain>
    </source>
</reference>
<proteinExistence type="inferred from homology"/>
<evidence type="ECO:0000259" key="8">
    <source>
        <dbReference type="Pfam" id="PF13382"/>
    </source>
</evidence>
<evidence type="ECO:0000256" key="6">
    <source>
        <dbReference type="HAMAP-Rule" id="MF_01518"/>
    </source>
</evidence>
<dbReference type="RefSeq" id="WP_114615024.1">
    <property type="nucleotide sequence ID" value="NZ_PPTO01000003.1"/>
</dbReference>
<dbReference type="InterPro" id="IPR026912">
    <property type="entry name" value="Adenine_deam_C"/>
</dbReference>
<sequence>MDKELLAVAGGSKPADVVISNGRIVNVYTGEIYDGGVAISGQTIAAVGDVDYCVGEGTKTIDAEGAFITPGFIDGHIHPESSDLAIRPFAEAVLKHGTTSIMTDLHEVGVVSGLEGIEAVIEENQATDLNLYFVVPSHVPFSPALETSGGSFNPSIIREALKRPDAVGISECVGPYVLADLPDLLESLDDVAGMKGMTAQGHLVDMKGADLNKCAAAGISTCHEALSADEIMDRARVGVHAMLRESSAARTLAQQLECIVGKDIDTSMMSIVTDDLHCCDLNETGHLDHHLKLALSCGLPFVKAIQMVTINAARAFELTDIGALAPGKRADINIVSGDTADDFGVVSVWSRGKQIVDHGKMLVHYETAQHDPCLLNTMTLLNPITPDSFKIAAPEGATRVKATCMDTLPWIPITQPREVELACVDGYVACDVDQDVLYIAQVERYGKNGNVGKAFMGGFHMTSGAIASSVGHDNHNIIVMGTNFEDMSIAVNHLVEIGGGQCLVDGGEIVECVEYPLCGLLSDLSCEELAAKKGALNAACAERGCIISIPFMFLSFICLAALPACAITDHGFINVLTLQIEDPIKGVVE</sequence>
<dbReference type="InterPro" id="IPR006680">
    <property type="entry name" value="Amidohydro-rel"/>
</dbReference>
<comment type="cofactor">
    <cofactor evidence="6">
        <name>Mn(2+)</name>
        <dbReference type="ChEBI" id="CHEBI:29035"/>
    </cofactor>
</comment>
<evidence type="ECO:0000256" key="5">
    <source>
        <dbReference type="ARBA" id="ARBA00047720"/>
    </source>
</evidence>
<dbReference type="InterPro" id="IPR006679">
    <property type="entry name" value="Adenine_deam"/>
</dbReference>
<comment type="catalytic activity">
    <reaction evidence="5 6">
        <text>adenine + H2O + H(+) = hypoxanthine + NH4(+)</text>
        <dbReference type="Rhea" id="RHEA:23688"/>
        <dbReference type="ChEBI" id="CHEBI:15377"/>
        <dbReference type="ChEBI" id="CHEBI:15378"/>
        <dbReference type="ChEBI" id="CHEBI:16708"/>
        <dbReference type="ChEBI" id="CHEBI:17368"/>
        <dbReference type="ChEBI" id="CHEBI:28938"/>
        <dbReference type="EC" id="3.5.4.2"/>
    </reaction>
</comment>
<dbReference type="PANTHER" id="PTHR11113:SF2">
    <property type="entry name" value="ADENINE DEAMINASE"/>
    <property type="match status" value="1"/>
</dbReference>
<evidence type="ECO:0000256" key="2">
    <source>
        <dbReference type="ARBA" id="ARBA00012782"/>
    </source>
</evidence>
<evidence type="ECO:0000313" key="9">
    <source>
        <dbReference type="EMBL" id="RDB60288.1"/>
    </source>
</evidence>
<dbReference type="AlphaFoldDB" id="A0A369LQB0"/>
<evidence type="ECO:0000259" key="7">
    <source>
        <dbReference type="Pfam" id="PF01979"/>
    </source>
</evidence>
<dbReference type="PANTHER" id="PTHR11113">
    <property type="entry name" value="N-ACETYLGLUCOSAMINE-6-PHOSPHATE DEACETYLASE"/>
    <property type="match status" value="1"/>
</dbReference>
<dbReference type="EMBL" id="PPTO01000003">
    <property type="protein sequence ID" value="RDB60288.1"/>
    <property type="molecule type" value="Genomic_DNA"/>
</dbReference>
<dbReference type="InterPro" id="IPR011059">
    <property type="entry name" value="Metal-dep_hydrolase_composite"/>
</dbReference>
<feature type="domain" description="Adenine deaminase C-terminal" evidence="8">
    <location>
        <begin position="413"/>
        <end position="576"/>
    </location>
</feature>
<dbReference type="GO" id="GO:0000034">
    <property type="term" value="F:adenine deaminase activity"/>
    <property type="evidence" value="ECO:0007669"/>
    <property type="project" value="UniProtKB-UniRule"/>
</dbReference>
<dbReference type="Gene3D" id="2.30.40.10">
    <property type="entry name" value="Urease, subunit C, domain 1"/>
    <property type="match status" value="1"/>
</dbReference>
<dbReference type="Pfam" id="PF01979">
    <property type="entry name" value="Amidohydro_1"/>
    <property type="match status" value="1"/>
</dbReference>
<evidence type="ECO:0000256" key="4">
    <source>
        <dbReference type="ARBA" id="ARBA00023211"/>
    </source>
</evidence>
<evidence type="ECO:0000313" key="10">
    <source>
        <dbReference type="Proteomes" id="UP000253975"/>
    </source>
</evidence>
<protein>
    <recommendedName>
        <fullName evidence="2 6">Adenine deaminase</fullName>
        <shortName evidence="6">Adenase</shortName>
        <shortName evidence="6">Adenine aminase</shortName>
        <ecNumber evidence="2 6">3.5.4.2</ecNumber>
    </recommendedName>
</protein>
<dbReference type="Pfam" id="PF13382">
    <property type="entry name" value="Adenine_deam_C"/>
    <property type="match status" value="1"/>
</dbReference>
<gene>
    <name evidence="6" type="primary">ade</name>
    <name evidence="9" type="ORF">C1881_02840</name>
</gene>
<evidence type="ECO:0000256" key="3">
    <source>
        <dbReference type="ARBA" id="ARBA00022801"/>
    </source>
</evidence>
<name>A0A369LQB0_9ACTN</name>
<dbReference type="GO" id="GO:0006146">
    <property type="term" value="P:adenine catabolic process"/>
    <property type="evidence" value="ECO:0007669"/>
    <property type="project" value="InterPro"/>
</dbReference>
<dbReference type="SUPFAM" id="SSF51338">
    <property type="entry name" value="Composite domain of metallo-dependent hydrolases"/>
    <property type="match status" value="1"/>
</dbReference>
<dbReference type="HAMAP" id="MF_01518">
    <property type="entry name" value="Adenine_deamin"/>
    <property type="match status" value="1"/>
</dbReference>
<dbReference type="InterPro" id="IPR032466">
    <property type="entry name" value="Metal_Hydrolase"/>
</dbReference>